<feature type="compositionally biased region" description="Basic and acidic residues" evidence="1">
    <location>
        <begin position="28"/>
        <end position="41"/>
    </location>
</feature>
<sequence>MAELGETLHGLEADGRQTESFPGAGRISELHPHKPESEFVKPKMTAIPSSSQGILLESRPEPRG</sequence>
<dbReference type="EMBL" id="PUHP01000079">
    <property type="protein sequence ID" value="TQN73687.1"/>
    <property type="molecule type" value="Genomic_DNA"/>
</dbReference>
<reference evidence="2 3" key="1">
    <citation type="journal article" date="2019" name="Sci. Rep.">
        <title>Colletotrichum shisoi sp. nov., an anthracnose pathogen of Perilla frutescens in Japan: molecular phylogenetic, morphological and genomic evidence.</title>
        <authorList>
            <person name="Gan P."/>
            <person name="Tsushima A."/>
            <person name="Hiroyama R."/>
            <person name="Narusaka M."/>
            <person name="Takano Y."/>
            <person name="Narusaka Y."/>
            <person name="Kawaradani M."/>
            <person name="Damm U."/>
            <person name="Shirasu K."/>
        </authorList>
    </citation>
    <scope>NUCLEOTIDE SEQUENCE [LARGE SCALE GENOMIC DNA]</scope>
    <source>
        <strain evidence="2 3">PG-2018a</strain>
    </source>
</reference>
<feature type="non-terminal residue" evidence="2">
    <location>
        <position position="64"/>
    </location>
</feature>
<evidence type="ECO:0000313" key="3">
    <source>
        <dbReference type="Proteomes" id="UP000326340"/>
    </source>
</evidence>
<organism evidence="2 3">
    <name type="scientific">Colletotrichum shisoi</name>
    <dbReference type="NCBI Taxonomy" id="2078593"/>
    <lineage>
        <taxon>Eukaryota</taxon>
        <taxon>Fungi</taxon>
        <taxon>Dikarya</taxon>
        <taxon>Ascomycota</taxon>
        <taxon>Pezizomycotina</taxon>
        <taxon>Sordariomycetes</taxon>
        <taxon>Hypocreomycetidae</taxon>
        <taxon>Glomerellales</taxon>
        <taxon>Glomerellaceae</taxon>
        <taxon>Colletotrichum</taxon>
        <taxon>Colletotrichum destructivum species complex</taxon>
    </lineage>
</organism>
<accession>A0A5Q4C4S3</accession>
<dbReference type="Proteomes" id="UP000326340">
    <property type="component" value="Unassembled WGS sequence"/>
</dbReference>
<protein>
    <submittedName>
        <fullName evidence="2">Uncharacterized protein</fullName>
    </submittedName>
</protein>
<comment type="caution">
    <text evidence="2">The sequence shown here is derived from an EMBL/GenBank/DDBJ whole genome shotgun (WGS) entry which is preliminary data.</text>
</comment>
<proteinExistence type="predicted"/>
<dbReference type="AlphaFoldDB" id="A0A5Q4C4S3"/>
<evidence type="ECO:0000256" key="1">
    <source>
        <dbReference type="SAM" id="MobiDB-lite"/>
    </source>
</evidence>
<gene>
    <name evidence="2" type="ORF">CSHISOI_01713</name>
</gene>
<feature type="region of interest" description="Disordered" evidence="1">
    <location>
        <begin position="1"/>
        <end position="64"/>
    </location>
</feature>
<name>A0A5Q4C4S3_9PEZI</name>
<keyword evidence="3" id="KW-1185">Reference proteome</keyword>
<evidence type="ECO:0000313" key="2">
    <source>
        <dbReference type="EMBL" id="TQN73687.1"/>
    </source>
</evidence>